<dbReference type="InterPro" id="IPR006869">
    <property type="entry name" value="DUF547"/>
</dbReference>
<reference evidence="6" key="1">
    <citation type="submission" date="2019-09" db="EMBL/GenBank/DDBJ databases">
        <title>Draft genome information of white flower Hibiscus syriacus.</title>
        <authorList>
            <person name="Kim Y.-M."/>
        </authorList>
    </citation>
    <scope>NUCLEOTIDE SEQUENCE [LARGE SCALE GENOMIC DNA]</scope>
    <source>
        <strain evidence="6">YM2019G1</strain>
    </source>
</reference>
<dbReference type="EMBL" id="VEPZ02000305">
    <property type="protein sequence ID" value="KAE8727675.1"/>
    <property type="molecule type" value="Genomic_DNA"/>
</dbReference>
<evidence type="ECO:0000259" key="4">
    <source>
        <dbReference type="Pfam" id="PF04784"/>
    </source>
</evidence>
<evidence type="ECO:0000313" key="7">
    <source>
        <dbReference type="Proteomes" id="UP000436088"/>
    </source>
</evidence>
<feature type="domain" description="DUF547" evidence="4">
    <location>
        <begin position="226"/>
        <end position="307"/>
    </location>
</feature>
<gene>
    <name evidence="6" type="ORF">F3Y22_tig00005406pilonHSYRG00132</name>
</gene>
<keyword evidence="3" id="KW-1133">Transmembrane helix</keyword>
<proteinExistence type="predicted"/>
<dbReference type="Proteomes" id="UP000436088">
    <property type="component" value="Unassembled WGS sequence"/>
</dbReference>
<evidence type="ECO:0000256" key="1">
    <source>
        <dbReference type="ARBA" id="ARBA00022448"/>
    </source>
</evidence>
<evidence type="ECO:0000313" key="6">
    <source>
        <dbReference type="EMBL" id="KAE8727675.1"/>
    </source>
</evidence>
<dbReference type="PANTHER" id="PTHR46248:SF6">
    <property type="entry name" value="OS03G0859900 PROTEIN"/>
    <property type="match status" value="1"/>
</dbReference>
<feature type="transmembrane region" description="Helical" evidence="3">
    <location>
        <begin position="79"/>
        <end position="100"/>
    </location>
</feature>
<keyword evidence="7" id="KW-1185">Reference proteome</keyword>
<evidence type="ECO:0000259" key="5">
    <source>
        <dbReference type="Pfam" id="PF19055"/>
    </source>
</evidence>
<keyword evidence="3" id="KW-0812">Transmembrane</keyword>
<feature type="domain" description="ABC transporter family G" evidence="5">
    <location>
        <begin position="117"/>
        <end position="165"/>
    </location>
</feature>
<protein>
    <submittedName>
        <fullName evidence="6">Uncharacterized protein</fullName>
    </submittedName>
</protein>
<dbReference type="PANTHER" id="PTHR46248">
    <property type="entry name" value="EXPRESSED PROTEIN"/>
    <property type="match status" value="1"/>
</dbReference>
<comment type="caution">
    <text evidence="6">The sequence shown here is derived from an EMBL/GenBank/DDBJ whole genome shotgun (WGS) entry which is preliminary data.</text>
</comment>
<keyword evidence="1" id="KW-0813">Transport</keyword>
<evidence type="ECO:0000256" key="3">
    <source>
        <dbReference type="SAM" id="Phobius"/>
    </source>
</evidence>
<name>A0A6A3CEC1_HIBSY</name>
<accession>A0A6A3CEC1</accession>
<feature type="domain" description="ABC transporter family G" evidence="5">
    <location>
        <begin position="1"/>
        <end position="105"/>
    </location>
</feature>
<sequence length="374" mass="42568">MGYTFTVIGVSLLCKIAALRSFGLDKLHYWRERSSGMSSLAYFLAKDTVDHFNTRIKPLVYLSMFFFFNNPRPTITDNYFVLLYLVYCVTGIAYIFSILFEQVVSASSSCFDSDSNLRYSGVWLITRCGSLSENGYDVKNFRPCLTYLVATGVLNRIVAFVCMATRGSTLSKCISIYCIRHEICYVVFCMDLLHNYRHFFHLFTNEMILNSYIPTYLSFKFLPLLPNTCEDILAMTNKATLNVGGNTISAQAMEHHILRKQGDKEDGREANVGKLFGLELMDRNVTFALCCRTRSPDVRIYTGDGVSAFPELVVKNMLDFAVDMKSLVQGVCQQLPTSGSLRKSMVECFRNHKTSSIRVEKIPYDSKFQYLLAM</sequence>
<dbReference type="AlphaFoldDB" id="A0A6A3CEC1"/>
<evidence type="ECO:0000256" key="2">
    <source>
        <dbReference type="ARBA" id="ARBA00023136"/>
    </source>
</evidence>
<dbReference type="InterPro" id="IPR043926">
    <property type="entry name" value="ABCG_dom"/>
</dbReference>
<keyword evidence="2 3" id="KW-0472">Membrane</keyword>
<dbReference type="GO" id="GO:0140359">
    <property type="term" value="F:ABC-type transporter activity"/>
    <property type="evidence" value="ECO:0007669"/>
    <property type="project" value="InterPro"/>
</dbReference>
<dbReference type="Pfam" id="PF04784">
    <property type="entry name" value="DUF547"/>
    <property type="match status" value="1"/>
</dbReference>
<organism evidence="6 7">
    <name type="scientific">Hibiscus syriacus</name>
    <name type="common">Rose of Sharon</name>
    <dbReference type="NCBI Taxonomy" id="106335"/>
    <lineage>
        <taxon>Eukaryota</taxon>
        <taxon>Viridiplantae</taxon>
        <taxon>Streptophyta</taxon>
        <taxon>Embryophyta</taxon>
        <taxon>Tracheophyta</taxon>
        <taxon>Spermatophyta</taxon>
        <taxon>Magnoliopsida</taxon>
        <taxon>eudicotyledons</taxon>
        <taxon>Gunneridae</taxon>
        <taxon>Pentapetalae</taxon>
        <taxon>rosids</taxon>
        <taxon>malvids</taxon>
        <taxon>Malvales</taxon>
        <taxon>Malvaceae</taxon>
        <taxon>Malvoideae</taxon>
        <taxon>Hibiscus</taxon>
    </lineage>
</organism>
<dbReference type="Pfam" id="PF19055">
    <property type="entry name" value="ABC2_membrane_7"/>
    <property type="match status" value="2"/>
</dbReference>